<dbReference type="InParanoid" id="B7P484"/>
<feature type="domain" description="E3 ubiquitin ligase UBR4 C-terminal" evidence="2">
    <location>
        <begin position="1"/>
        <end position="70"/>
    </location>
</feature>
<proteinExistence type="inferred from homology"/>
<dbReference type="Pfam" id="PF13764">
    <property type="entry name" value="E3_UbLigase_R4"/>
    <property type="match status" value="1"/>
</dbReference>
<keyword evidence="1" id="KW-0862">Zinc</keyword>
<dbReference type="GO" id="GO:0008270">
    <property type="term" value="F:zinc ion binding"/>
    <property type="evidence" value="ECO:0007669"/>
    <property type="project" value="UniProtKB-KW"/>
</dbReference>
<sequence length="77" mass="8693">MALAVWSPAKWRSRRVSLVRRMLVLAHARHLSPQGCSALADQEPKEFAVYKPYLLYLAMVDGLYTIMFKAGGTGYPH</sequence>
<keyword evidence="1" id="KW-0863">Zinc-finger</keyword>
<dbReference type="OrthoDB" id="30336at2759"/>
<dbReference type="InterPro" id="IPR045189">
    <property type="entry name" value="UBR4-like"/>
</dbReference>
<dbReference type="PaxDb" id="6945-B7P484"/>
<evidence type="ECO:0000259" key="2">
    <source>
        <dbReference type="Pfam" id="PF13764"/>
    </source>
</evidence>
<dbReference type="VEuPathDB" id="VectorBase:ISCI016138"/>
<dbReference type="HOGENOM" id="CLU_2640847_0_0_1"/>
<feature type="region of interest" description="UBR4 E3 catalytic module" evidence="1">
    <location>
        <begin position="1"/>
        <end position="77"/>
    </location>
</feature>
<dbReference type="Proteomes" id="UP000001555">
    <property type="component" value="Unassembled WGS sequence"/>
</dbReference>
<dbReference type="PROSITE" id="PS52043">
    <property type="entry name" value="UBR4_E3"/>
    <property type="match status" value="1"/>
</dbReference>
<organism>
    <name type="scientific">Ixodes scapularis</name>
    <name type="common">Black-legged tick</name>
    <name type="synonym">Deer tick</name>
    <dbReference type="NCBI Taxonomy" id="6945"/>
    <lineage>
        <taxon>Eukaryota</taxon>
        <taxon>Metazoa</taxon>
        <taxon>Ecdysozoa</taxon>
        <taxon>Arthropoda</taxon>
        <taxon>Chelicerata</taxon>
        <taxon>Arachnida</taxon>
        <taxon>Acari</taxon>
        <taxon>Parasitiformes</taxon>
        <taxon>Ixodida</taxon>
        <taxon>Ixodoidea</taxon>
        <taxon>Ixodidae</taxon>
        <taxon>Ixodinae</taxon>
        <taxon>Ixodes</taxon>
    </lineage>
</organism>
<dbReference type="PANTHER" id="PTHR21725">
    <property type="entry name" value="E3 UBIQUITIN-PROTEIN LIGASE UBR4"/>
    <property type="match status" value="1"/>
</dbReference>
<evidence type="ECO:0000313" key="4">
    <source>
        <dbReference type="EnsemblMetazoa" id="ISCW016138-PA"/>
    </source>
</evidence>
<dbReference type="VEuPathDB" id="VectorBase:ISCP_026246"/>
<reference evidence="3 5" key="1">
    <citation type="submission" date="2008-03" db="EMBL/GenBank/DDBJ databases">
        <title>Annotation of Ixodes scapularis.</title>
        <authorList>
            <consortium name="Ixodes scapularis Genome Project Consortium"/>
            <person name="Caler E."/>
            <person name="Hannick L.I."/>
            <person name="Bidwell S."/>
            <person name="Joardar V."/>
            <person name="Thiagarajan M."/>
            <person name="Amedeo P."/>
            <person name="Galinsky K.J."/>
            <person name="Schobel S."/>
            <person name="Inman J."/>
            <person name="Hostetler J."/>
            <person name="Miller J."/>
            <person name="Hammond M."/>
            <person name="Megy K."/>
            <person name="Lawson D."/>
            <person name="Kodira C."/>
            <person name="Sutton G."/>
            <person name="Meyer J."/>
            <person name="Hill C.A."/>
            <person name="Birren B."/>
            <person name="Nene V."/>
            <person name="Collins F."/>
            <person name="Alarcon-Chaidez F."/>
            <person name="Wikel S."/>
            <person name="Strausberg R."/>
        </authorList>
    </citation>
    <scope>NUCLEOTIDE SEQUENCE [LARGE SCALE GENOMIC DNA]</scope>
    <source>
        <strain evidence="5">Wikel</strain>
        <strain evidence="3">Wikel colony</strain>
    </source>
</reference>
<protein>
    <recommendedName>
        <fullName evidence="2">E3 ubiquitin ligase UBR4 C-terminal domain-containing protein</fullName>
    </recommendedName>
</protein>
<keyword evidence="5" id="KW-1185">Reference proteome</keyword>
<evidence type="ECO:0000313" key="5">
    <source>
        <dbReference type="Proteomes" id="UP000001555"/>
    </source>
</evidence>
<dbReference type="EnsemblMetazoa" id="ISCW016138-RA">
    <property type="protein sequence ID" value="ISCW016138-PA"/>
    <property type="gene ID" value="ISCW016138"/>
</dbReference>
<accession>B7P484</accession>
<gene>
    <name evidence="3" type="ORF">IscW_ISCW016138</name>
</gene>
<comment type="similarity">
    <text evidence="1">Belongs to the UBR4 family.</text>
</comment>
<keyword evidence="1" id="KW-0479">Metal-binding</keyword>
<dbReference type="VEuPathDB" id="VectorBase:ISCW016138"/>
<dbReference type="PANTHER" id="PTHR21725:SF1">
    <property type="entry name" value="E3 UBIQUITIN-PROTEIN LIGASE UBR4"/>
    <property type="match status" value="1"/>
</dbReference>
<reference evidence="4" key="2">
    <citation type="submission" date="2020-05" db="UniProtKB">
        <authorList>
            <consortium name="EnsemblMetazoa"/>
        </authorList>
    </citation>
    <scope>IDENTIFICATION</scope>
    <source>
        <strain evidence="4">wikel</strain>
    </source>
</reference>
<evidence type="ECO:0000256" key="1">
    <source>
        <dbReference type="PROSITE-ProRule" id="PRU01388"/>
    </source>
</evidence>
<dbReference type="EMBL" id="ABJB010849069">
    <property type="status" value="NOT_ANNOTATED_CDS"/>
    <property type="molecule type" value="Genomic_DNA"/>
</dbReference>
<dbReference type="AlphaFoldDB" id="B7P484"/>
<dbReference type="STRING" id="6945.B7P484"/>
<name>B7P484_IXOSC</name>
<evidence type="ECO:0000313" key="3">
    <source>
        <dbReference type="EMBL" id="EEC01406.1"/>
    </source>
</evidence>
<dbReference type="InterPro" id="IPR025704">
    <property type="entry name" value="E3_Ub_ligase_UBR4_C"/>
</dbReference>
<dbReference type="EMBL" id="DS634072">
    <property type="protein sequence ID" value="EEC01406.1"/>
    <property type="molecule type" value="Genomic_DNA"/>
</dbReference>